<proteinExistence type="predicted"/>
<name>A0A6N2K395_SALVM</name>
<dbReference type="AlphaFoldDB" id="A0A6N2K395"/>
<dbReference type="EMBL" id="CAADRP010000069">
    <property type="protein sequence ID" value="VFU22376.1"/>
    <property type="molecule type" value="Genomic_DNA"/>
</dbReference>
<protein>
    <submittedName>
        <fullName evidence="1">Uncharacterized protein</fullName>
    </submittedName>
</protein>
<sequence>MAFFSLTREKASSTFRVPVTAGSINFFLWKLSRGLKHSAQHEHDGFAGVLAPPLDPNPGHWFEHDSVAYCQSSISCPQKAKWPLCSNRSTAMFSSRNGFIPPYHCRNNLS</sequence>
<accession>A0A6N2K395</accession>
<reference evidence="1" key="1">
    <citation type="submission" date="2019-03" db="EMBL/GenBank/DDBJ databases">
        <authorList>
            <person name="Mank J."/>
            <person name="Almeida P."/>
        </authorList>
    </citation>
    <scope>NUCLEOTIDE SEQUENCE</scope>
    <source>
        <strain evidence="1">78183</strain>
    </source>
</reference>
<gene>
    <name evidence="1" type="ORF">SVIM_LOCUS24336</name>
</gene>
<evidence type="ECO:0000313" key="1">
    <source>
        <dbReference type="EMBL" id="VFU22376.1"/>
    </source>
</evidence>
<organism evidence="1">
    <name type="scientific">Salix viminalis</name>
    <name type="common">Common osier</name>
    <name type="synonym">Basket willow</name>
    <dbReference type="NCBI Taxonomy" id="40686"/>
    <lineage>
        <taxon>Eukaryota</taxon>
        <taxon>Viridiplantae</taxon>
        <taxon>Streptophyta</taxon>
        <taxon>Embryophyta</taxon>
        <taxon>Tracheophyta</taxon>
        <taxon>Spermatophyta</taxon>
        <taxon>Magnoliopsida</taxon>
        <taxon>eudicotyledons</taxon>
        <taxon>Gunneridae</taxon>
        <taxon>Pentapetalae</taxon>
        <taxon>rosids</taxon>
        <taxon>fabids</taxon>
        <taxon>Malpighiales</taxon>
        <taxon>Salicaceae</taxon>
        <taxon>Saliceae</taxon>
        <taxon>Salix</taxon>
    </lineage>
</organism>